<organism evidence="3 4">
    <name type="scientific">Paracandidimonas soli</name>
    <dbReference type="NCBI Taxonomy" id="1917182"/>
    <lineage>
        <taxon>Bacteria</taxon>
        <taxon>Pseudomonadati</taxon>
        <taxon>Pseudomonadota</taxon>
        <taxon>Betaproteobacteria</taxon>
        <taxon>Burkholderiales</taxon>
        <taxon>Alcaligenaceae</taxon>
        <taxon>Paracandidimonas</taxon>
    </lineage>
</organism>
<reference evidence="3 4" key="1">
    <citation type="submission" date="2019-03" db="EMBL/GenBank/DDBJ databases">
        <title>Genomic Encyclopedia of Type Strains, Phase IV (KMG-IV): sequencing the most valuable type-strain genomes for metagenomic binning, comparative biology and taxonomic classification.</title>
        <authorList>
            <person name="Goeker M."/>
        </authorList>
    </citation>
    <scope>NUCLEOTIDE SEQUENCE [LARGE SCALE GENOMIC DNA]</scope>
    <source>
        <strain evidence="3 4">DSM 100048</strain>
    </source>
</reference>
<name>A0A4R3V6E6_9BURK</name>
<dbReference type="Gene3D" id="1.10.10.10">
    <property type="entry name" value="Winged helix-like DNA-binding domain superfamily/Winged helix DNA-binding domain"/>
    <property type="match status" value="1"/>
</dbReference>
<feature type="region of interest" description="Disordered" evidence="1">
    <location>
        <begin position="1"/>
        <end position="20"/>
    </location>
</feature>
<dbReference type="PANTHER" id="PTHR33164">
    <property type="entry name" value="TRANSCRIPTIONAL REGULATOR, MARR FAMILY"/>
    <property type="match status" value="1"/>
</dbReference>
<evidence type="ECO:0000259" key="2">
    <source>
        <dbReference type="PROSITE" id="PS50995"/>
    </source>
</evidence>
<dbReference type="GO" id="GO:0003677">
    <property type="term" value="F:DNA binding"/>
    <property type="evidence" value="ECO:0007669"/>
    <property type="project" value="UniProtKB-KW"/>
</dbReference>
<dbReference type="GO" id="GO:0003700">
    <property type="term" value="F:DNA-binding transcription factor activity"/>
    <property type="evidence" value="ECO:0007669"/>
    <property type="project" value="InterPro"/>
</dbReference>
<dbReference type="InterPro" id="IPR000835">
    <property type="entry name" value="HTH_MarR-typ"/>
</dbReference>
<dbReference type="GO" id="GO:0006950">
    <property type="term" value="P:response to stress"/>
    <property type="evidence" value="ECO:0007669"/>
    <property type="project" value="TreeGrafter"/>
</dbReference>
<dbReference type="PANTHER" id="PTHR33164:SF106">
    <property type="entry name" value="TRANSCRIPTIONAL REGULATORY PROTEIN"/>
    <property type="match status" value="1"/>
</dbReference>
<dbReference type="OrthoDB" id="8635520at2"/>
<dbReference type="SUPFAM" id="SSF46785">
    <property type="entry name" value="Winged helix' DNA-binding domain"/>
    <property type="match status" value="1"/>
</dbReference>
<accession>A0A4R3V6E6</accession>
<evidence type="ECO:0000256" key="1">
    <source>
        <dbReference type="SAM" id="MobiDB-lite"/>
    </source>
</evidence>
<comment type="caution">
    <text evidence="3">The sequence shown here is derived from an EMBL/GenBank/DDBJ whole genome shotgun (WGS) entry which is preliminary data.</text>
</comment>
<sequence length="185" mass="20365">MLVNDEISHHDQTSSTQSPFVRRVAQREEVVRELSQQLGRNYAAYAQVSQAILAQQQTMPLTDFKALEFLLSFGSLPTGQLAQLTGLSHGGIATLISRLENAGLVTRDRHPEDRRIVAICADHEQCAGLSFPMDQMEEAIAGIAERYSSRELSIVSSFLEDCAKLLHTFNMQQLETASQATAASS</sequence>
<feature type="compositionally biased region" description="Basic and acidic residues" evidence="1">
    <location>
        <begin position="1"/>
        <end position="12"/>
    </location>
</feature>
<gene>
    <name evidence="3" type="ORF">EV686_103198</name>
</gene>
<dbReference type="InterPro" id="IPR036390">
    <property type="entry name" value="WH_DNA-bd_sf"/>
</dbReference>
<protein>
    <submittedName>
        <fullName evidence="3">DNA-binding MarR family transcriptional regulator</fullName>
    </submittedName>
</protein>
<proteinExistence type="predicted"/>
<keyword evidence="4" id="KW-1185">Reference proteome</keyword>
<evidence type="ECO:0000313" key="4">
    <source>
        <dbReference type="Proteomes" id="UP000294692"/>
    </source>
</evidence>
<dbReference type="AlphaFoldDB" id="A0A4R3V6E6"/>
<dbReference type="PROSITE" id="PS50995">
    <property type="entry name" value="HTH_MARR_2"/>
    <property type="match status" value="1"/>
</dbReference>
<keyword evidence="3" id="KW-0238">DNA-binding</keyword>
<dbReference type="Proteomes" id="UP000294692">
    <property type="component" value="Unassembled WGS sequence"/>
</dbReference>
<dbReference type="EMBL" id="SMBX01000003">
    <property type="protein sequence ID" value="TCV00617.1"/>
    <property type="molecule type" value="Genomic_DNA"/>
</dbReference>
<evidence type="ECO:0000313" key="3">
    <source>
        <dbReference type="EMBL" id="TCV00617.1"/>
    </source>
</evidence>
<dbReference type="InterPro" id="IPR036388">
    <property type="entry name" value="WH-like_DNA-bd_sf"/>
</dbReference>
<dbReference type="InterPro" id="IPR039422">
    <property type="entry name" value="MarR/SlyA-like"/>
</dbReference>
<dbReference type="RefSeq" id="WP_132475306.1">
    <property type="nucleotide sequence ID" value="NZ_JBHRVM010000001.1"/>
</dbReference>
<feature type="domain" description="HTH marR-type" evidence="2">
    <location>
        <begin position="31"/>
        <end position="164"/>
    </location>
</feature>
<dbReference type="Pfam" id="PF12802">
    <property type="entry name" value="MarR_2"/>
    <property type="match status" value="1"/>
</dbReference>